<dbReference type="Proteomes" id="UP000518266">
    <property type="component" value="Unassembled WGS sequence"/>
</dbReference>
<keyword evidence="3" id="KW-1185">Reference proteome</keyword>
<dbReference type="AlphaFoldDB" id="A0A7J5X7J5"/>
<evidence type="ECO:0000256" key="1">
    <source>
        <dbReference type="SAM" id="MobiDB-lite"/>
    </source>
</evidence>
<feature type="region of interest" description="Disordered" evidence="1">
    <location>
        <begin position="1"/>
        <end position="26"/>
    </location>
</feature>
<name>A0A7J5X7J5_DISMA</name>
<feature type="region of interest" description="Disordered" evidence="1">
    <location>
        <begin position="44"/>
        <end position="67"/>
    </location>
</feature>
<feature type="non-terminal residue" evidence="2">
    <location>
        <position position="67"/>
    </location>
</feature>
<gene>
    <name evidence="2" type="ORF">F7725_026629</name>
</gene>
<comment type="caution">
    <text evidence="2">The sequence shown here is derived from an EMBL/GenBank/DDBJ whole genome shotgun (WGS) entry which is preliminary data.</text>
</comment>
<accession>A0A7J5X7J5</accession>
<evidence type="ECO:0000313" key="3">
    <source>
        <dbReference type="Proteomes" id="UP000518266"/>
    </source>
</evidence>
<proteinExistence type="predicted"/>
<reference evidence="2 3" key="1">
    <citation type="submission" date="2020-03" db="EMBL/GenBank/DDBJ databases">
        <title>Dissostichus mawsoni Genome sequencing and assembly.</title>
        <authorList>
            <person name="Park H."/>
        </authorList>
    </citation>
    <scope>NUCLEOTIDE SEQUENCE [LARGE SCALE GENOMIC DNA]</scope>
    <source>
        <strain evidence="2">DM0001</strain>
        <tissue evidence="2">Muscle</tissue>
    </source>
</reference>
<sequence length="67" mass="7030">MCRYVVQRRSSVPGGGDAAAGPRSSDRGLALRELRVPAAGWAQGVGAGQREARVPHQTGEMGRISDL</sequence>
<protein>
    <submittedName>
        <fullName evidence="2">Uncharacterized protein</fullName>
    </submittedName>
</protein>
<dbReference type="EMBL" id="JAAKFY010000027">
    <property type="protein sequence ID" value="KAF3832964.1"/>
    <property type="molecule type" value="Genomic_DNA"/>
</dbReference>
<evidence type="ECO:0000313" key="2">
    <source>
        <dbReference type="EMBL" id="KAF3832964.1"/>
    </source>
</evidence>
<organism evidence="2 3">
    <name type="scientific">Dissostichus mawsoni</name>
    <name type="common">Antarctic cod</name>
    <dbReference type="NCBI Taxonomy" id="36200"/>
    <lineage>
        <taxon>Eukaryota</taxon>
        <taxon>Metazoa</taxon>
        <taxon>Chordata</taxon>
        <taxon>Craniata</taxon>
        <taxon>Vertebrata</taxon>
        <taxon>Euteleostomi</taxon>
        <taxon>Actinopterygii</taxon>
        <taxon>Neopterygii</taxon>
        <taxon>Teleostei</taxon>
        <taxon>Neoteleostei</taxon>
        <taxon>Acanthomorphata</taxon>
        <taxon>Eupercaria</taxon>
        <taxon>Perciformes</taxon>
        <taxon>Notothenioidei</taxon>
        <taxon>Nototheniidae</taxon>
        <taxon>Dissostichus</taxon>
    </lineage>
</organism>